<keyword evidence="6" id="KW-1035">Host cytoplasm</keyword>
<keyword evidence="6" id="KW-0808">Transferase</keyword>
<sequence>MPTDSPSTSEATFNVDLRGVHYDFLKERVPRWFMEGSTQRQEELGKLEMEMPAWYLAAAPQAKADMAARHDRFRETLNTIENRLGNIEDVLTFAEQPLKDAIKARFNLELDVRNVFFARKYAPAGGRSDFYGALVLDTTSDLTASHRYRGMPLLEAALANFEADEEQPSACDTCEIITTWNTDNPDILPTFSAVKAQAVAVTPSGFAKLCRSLDLGKLYQAHIQSVVAPEGDDERVALEQQLQAFHQQQFALSVEIAWMQAQGRISAQVYSLLKQLALGQGENLTLDGKPVTCAALNIFGSLLVGPLLIGPDRQSSERIERVVVYIPNDPQQPIKEYASSADFMVDIRQRLHSASYRRFFSRFVPQREQGRFFSQFNQLFRPANGSANGGDYPLQPGLARLPITDVAIAGNLWERLVQAHTRKILSDARAVAVPTEDEDRKTRMARLESFFDAAVSVFNLAAFVVPGLGPIMLAVGASQMCYEVYEGIEAYERGELKQMWVHFASVALNVAFVATGAKVLPAIKWQSAVDHLKPVTLESGKQVLWKPDLGAYESPVKPAPAATPDASGLYAEDGQQWVEIEGKHYRVKQDDDTGQYRIQHPSRPDAYAPELEHNHKGVWTHELEEPLTWDEATLHKRLGLTEQADPVRISGVGADTLRRVVVDHEPLPLLLDDTITRFKLHQQLSTFVEQLRSSDPLVHMKADPALQLDTLQRRGLLPANAPLKVIGPQGAVLWETPNAPLALRRRVVVLTERAMAGGHFLREVLYTLQGVDPQLKEFPGSAEESLEVRAGKLRQYIAEAVDGLKGPLLEERYRAQALTPTADVQRVLDAYPALPTPAAVALLQGANVDELQVFRSRGRLPERLAAQAKWCEQETRVARAYEALHLDTQGHLDSQRLALRTLETLPGWHRGARVELRQYSVQGELLDAIGAPDATSKRSLVVMEGGQFQGSRPGDFYTAIWEQLALDERQRMDVNSAAQLQQAIQRAPLPRDALRTVLADNPVRRPAYDPMVRLMGGAPGVAQMLKSARNRLRSPEERVHKLFASFDEGQIKAFIQTLGEDVQRGLAGWERQRTQVKKALRRWQRSKGPVGMALDGPYVRIANEIMRCWSRETGAALTLSSNDNVHLVDLPPIQADFSHVASLELSGITWSDDAGAAFLENFTHVNSLSLIKVGLAELPPVIGEMSKLTSLNLRANTLRLTAHSAAKLSELSALEVLDLSDNPLGEVPDFSGMAQLRELRLNRTRIERWPSGLRTQTGLKRVDLRYNRLRQVPAENLGPPADQFETVARINNVTLLEHNLFPEGYWSTFDRYWQDLTLAHPDLLQHALPEAFDSGNPRVAAVRRMYPRYTAQKAREFVWALGEGAEAELTRREQAFNGLQRQLDGWVFSGGGERQPYVLTTQRAARAGWRDRFIAQQRILSCWRRETPQMLADDGTAIGLELDLSDLNLPSLPDLDADFSHVGSLKLRNMNLGTSPEGFLVRHQGVRWLDLSHNQLRELPPALKQMHGLTRLFLNNNRIRLTAESADSLSSRTTLRGLVLNNNPLGVTPDFSQMTDLRSLGLESTGIETWPTGLGEQPQLDAVFLRGNRISTLPDALIAPSDEQLAQTLRVTRVTNLASNPLSAETQQRVRAYGARLREARLASAEHPNLLVSSALGEVITPAARELQAAFQRWASGLSAEQAALRSSQWTSLRAAPDSDGFFEMLRDLDHAGAGHQDLQRRVWEVIDGITANSTESEQLRKEMFEWAGRAACCDRAALTFNHLEVRLLVYKAKSLALDATQGQALVKLSRALFRLDEVEKIALTDIEQRRTAINARQELTAEQKDAALEALEEVEIRLAYREGLKDRLDLPGQVQAAKFTFLGHVTQAMLDDAYRRVTLLDNSAQELESLLARDFWKDFVANKYRSRFEAQNLPHQERMAQMQRDFESGALSQTAYDAQVADLQAQFAIEEAQLIQTLTREEVAEALMPRSSHEALVYPHESPAGLQLSQAKEVTFSGKRYFVASMPDAGDGEHYLLWVQAPDNPLVLVRSGIVAKPDIAGVWKRRGLAGGMRTEISDDEFEDAQESMPVAPYTAAELSFMRRDAHFVTLRNVPGSYNRANNGKYPLRDYQGRPMLIRQMDERVTLESGAQYTSEQVKPYVEFEGYERVAARYEQKLQLRKFTVDDVRVPGEQALVGQSMVVANRRIASGEIVGVYGGTVLPEGFSAPGGQTYAMVVGKRPYFEDGKLKEEAVQMSGDNIISRINTHFDYDANGKPIRQAAAGYNVEAVAFNVEADMWLGVGEGATTKRKPFILTAVFATEAIAAGVELRLDYQYTEGMIRKQFP</sequence>
<organism evidence="8 9">
    <name type="scientific">Pseudomonas fluorescens ICMP 11288</name>
    <dbReference type="NCBI Taxonomy" id="1198309"/>
    <lineage>
        <taxon>Bacteria</taxon>
        <taxon>Pseudomonadati</taxon>
        <taxon>Pseudomonadota</taxon>
        <taxon>Gammaproteobacteria</taxon>
        <taxon>Pseudomonadales</taxon>
        <taxon>Pseudomonadaceae</taxon>
        <taxon>Pseudomonas</taxon>
    </lineage>
</organism>
<evidence type="ECO:0000313" key="9">
    <source>
        <dbReference type="Proteomes" id="UP000054197"/>
    </source>
</evidence>
<keyword evidence="5" id="KW-0843">Virulence</keyword>
<evidence type="ECO:0000256" key="3">
    <source>
        <dbReference type="ARBA" id="ARBA00022614"/>
    </source>
</evidence>
<evidence type="ECO:0000259" key="7">
    <source>
        <dbReference type="PROSITE" id="PS52053"/>
    </source>
</evidence>
<evidence type="ECO:0000256" key="1">
    <source>
        <dbReference type="ARBA" id="ARBA00000900"/>
    </source>
</evidence>
<comment type="similarity">
    <text evidence="6">Belongs to the LRR-containing bacterial E3 ligase family.</text>
</comment>
<keyword evidence="6" id="KW-0833">Ubl conjugation pathway</keyword>
<feature type="active site" description="Glycyl thioester intermediate" evidence="6">
    <location>
        <position position="1753"/>
    </location>
</feature>
<evidence type="ECO:0000313" key="8">
    <source>
        <dbReference type="EMBL" id="KTB68371.1"/>
    </source>
</evidence>
<protein>
    <recommendedName>
        <fullName evidence="2">RING-type E3 ubiquitin transferase</fullName>
        <ecNumber evidence="2">2.3.2.27</ecNumber>
    </recommendedName>
</protein>
<dbReference type="PROSITE" id="PS51450">
    <property type="entry name" value="LRR"/>
    <property type="match status" value="2"/>
</dbReference>
<keyword evidence="4" id="KW-0677">Repeat</keyword>
<dbReference type="GO" id="GO:0005737">
    <property type="term" value="C:cytoplasm"/>
    <property type="evidence" value="ECO:0007669"/>
    <property type="project" value="TreeGrafter"/>
</dbReference>
<dbReference type="GO" id="GO:0005576">
    <property type="term" value="C:extracellular region"/>
    <property type="evidence" value="ECO:0007669"/>
    <property type="project" value="UniProtKB-UniRule"/>
</dbReference>
<proteinExistence type="inferred from homology"/>
<dbReference type="Pfam" id="PF20178">
    <property type="entry name" value="ToxA_N"/>
    <property type="match status" value="1"/>
</dbReference>
<keyword evidence="6" id="KW-0832">Ubl conjugation</keyword>
<name>A0A0W0I5F8_PSEFL</name>
<dbReference type="EMBL" id="LKEF01000002">
    <property type="protein sequence ID" value="KTB68371.1"/>
    <property type="molecule type" value="Genomic_DNA"/>
</dbReference>
<dbReference type="PANTHER" id="PTHR48051">
    <property type="match status" value="1"/>
</dbReference>
<dbReference type="SUPFAM" id="SSF52058">
    <property type="entry name" value="L domain-like"/>
    <property type="match status" value="1"/>
</dbReference>
<dbReference type="GO" id="GO:0016567">
    <property type="term" value="P:protein ubiquitination"/>
    <property type="evidence" value="ECO:0007669"/>
    <property type="project" value="InterPro"/>
</dbReference>
<dbReference type="Proteomes" id="UP000054197">
    <property type="component" value="Unassembled WGS sequence"/>
</dbReference>
<dbReference type="Pfam" id="PF00560">
    <property type="entry name" value="LRR_1"/>
    <property type="match status" value="1"/>
</dbReference>
<dbReference type="RefSeq" id="WP_058419508.1">
    <property type="nucleotide sequence ID" value="NZ_LKEF01000002.1"/>
</dbReference>
<accession>A0A0W0I5F8</accession>
<dbReference type="InterPro" id="IPR050216">
    <property type="entry name" value="LRR_domain-containing"/>
</dbReference>
<dbReference type="Gene3D" id="1.20.58.360">
    <property type="entry name" value="Shigella T3SS effector IpaH defines"/>
    <property type="match status" value="1"/>
</dbReference>
<dbReference type="InterPro" id="IPR003591">
    <property type="entry name" value="Leu-rich_rpt_typical-subtyp"/>
</dbReference>
<evidence type="ECO:0000256" key="5">
    <source>
        <dbReference type="ARBA" id="ARBA00023026"/>
    </source>
</evidence>
<dbReference type="Gene3D" id="3.80.10.10">
    <property type="entry name" value="Ribonuclease Inhibitor"/>
    <property type="match status" value="2"/>
</dbReference>
<keyword evidence="3" id="KW-0433">Leucine-rich repeat</keyword>
<comment type="catalytic activity">
    <reaction evidence="1">
        <text>S-ubiquitinyl-[E2 ubiquitin-conjugating enzyme]-L-cysteine + [acceptor protein]-L-lysine = [E2 ubiquitin-conjugating enzyme]-L-cysteine + N(6)-ubiquitinyl-[acceptor protein]-L-lysine.</text>
        <dbReference type="EC" id="2.3.2.27"/>
    </reaction>
</comment>
<dbReference type="InterPro" id="IPR029487">
    <property type="entry name" value="NEL_dom"/>
</dbReference>
<comment type="PTM">
    <text evidence="6">Ubiquitinated in the presence of host E1 ubiquitin-activating enzyme, E2 ubiquitin-conjugating enzyme and ubiquitin.</text>
</comment>
<dbReference type="EC" id="2.3.2.27" evidence="2"/>
<dbReference type="Pfam" id="PF14496">
    <property type="entry name" value="NEL"/>
    <property type="match status" value="1"/>
</dbReference>
<keyword evidence="6" id="KW-0964">Secreted</keyword>
<dbReference type="InterPro" id="IPR046673">
    <property type="entry name" value="ToxA_N"/>
</dbReference>
<dbReference type="InterPro" id="IPR032675">
    <property type="entry name" value="LRR_dom_sf"/>
</dbReference>
<evidence type="ECO:0000256" key="4">
    <source>
        <dbReference type="ARBA" id="ARBA00022737"/>
    </source>
</evidence>
<feature type="domain" description="NEL" evidence="7">
    <location>
        <begin position="1666"/>
        <end position="1979"/>
    </location>
</feature>
<reference evidence="8 9" key="1">
    <citation type="submission" date="2015-09" db="EMBL/GenBank/DDBJ databases">
        <title>Genome sequence of ICMP 11288.</title>
        <authorList>
            <person name="Visnovsky S."/>
            <person name="Lu A."/>
            <person name="Panda P."/>
            <person name="Pitman A."/>
        </authorList>
    </citation>
    <scope>NUCLEOTIDE SEQUENCE [LARGE SCALE GENOMIC DNA]</scope>
    <source>
        <strain evidence="8 9">ICMP 11288</strain>
    </source>
</reference>
<dbReference type="GO" id="GO:0061630">
    <property type="term" value="F:ubiquitin protein ligase activity"/>
    <property type="evidence" value="ECO:0007669"/>
    <property type="project" value="UniProtKB-EC"/>
</dbReference>
<dbReference type="Pfam" id="PF13855">
    <property type="entry name" value="LRR_8"/>
    <property type="match status" value="1"/>
</dbReference>
<evidence type="ECO:0000256" key="6">
    <source>
        <dbReference type="PROSITE-ProRule" id="PRU01398"/>
    </source>
</evidence>
<dbReference type="PROSITE" id="PS52053">
    <property type="entry name" value="NEL"/>
    <property type="match status" value="1"/>
</dbReference>
<comment type="caution">
    <text evidence="8">The sequence shown here is derived from an EMBL/GenBank/DDBJ whole genome shotgun (WGS) entry which is preliminary data.</text>
</comment>
<dbReference type="PANTHER" id="PTHR48051:SF42">
    <property type="entry name" value="LEUCINE-RICH REPEAT-CONTAINING PROTEIN 18-LIKE"/>
    <property type="match status" value="1"/>
</dbReference>
<dbReference type="SMART" id="SM00369">
    <property type="entry name" value="LRR_TYP"/>
    <property type="match status" value="7"/>
</dbReference>
<evidence type="ECO:0000256" key="2">
    <source>
        <dbReference type="ARBA" id="ARBA00012483"/>
    </source>
</evidence>
<gene>
    <name evidence="8" type="ORF">AO063_01290</name>
</gene>
<dbReference type="InterPro" id="IPR001611">
    <property type="entry name" value="Leu-rich_rpt"/>
</dbReference>